<dbReference type="GO" id="GO:0016301">
    <property type="term" value="F:kinase activity"/>
    <property type="evidence" value="ECO:0007669"/>
    <property type="project" value="UniProtKB-KW"/>
</dbReference>
<comment type="caution">
    <text evidence="2">The sequence shown here is derived from an EMBL/GenBank/DDBJ whole genome shotgun (WGS) entry which is preliminary data.</text>
</comment>
<gene>
    <name evidence="2" type="ORF">D4764_14G0006190</name>
</gene>
<evidence type="ECO:0000313" key="2">
    <source>
        <dbReference type="EMBL" id="TWW74616.1"/>
    </source>
</evidence>
<dbReference type="EMBL" id="RHFK02000006">
    <property type="protein sequence ID" value="TWW74616.1"/>
    <property type="molecule type" value="Genomic_DNA"/>
</dbReference>
<proteinExistence type="predicted"/>
<feature type="compositionally biased region" description="Acidic residues" evidence="1">
    <location>
        <begin position="128"/>
        <end position="141"/>
    </location>
</feature>
<feature type="compositionally biased region" description="Basic and acidic residues" evidence="1">
    <location>
        <begin position="12"/>
        <end position="22"/>
    </location>
</feature>
<accession>A0A5C6P658</accession>
<feature type="region of interest" description="Disordered" evidence="1">
    <location>
        <begin position="44"/>
        <end position="144"/>
    </location>
</feature>
<feature type="compositionally biased region" description="Gly residues" evidence="1">
    <location>
        <begin position="103"/>
        <end position="122"/>
    </location>
</feature>
<evidence type="ECO:0000256" key="1">
    <source>
        <dbReference type="SAM" id="MobiDB-lite"/>
    </source>
</evidence>
<organism evidence="2 3">
    <name type="scientific">Takifugu flavidus</name>
    <name type="common">sansaifugu</name>
    <dbReference type="NCBI Taxonomy" id="433684"/>
    <lineage>
        <taxon>Eukaryota</taxon>
        <taxon>Metazoa</taxon>
        <taxon>Chordata</taxon>
        <taxon>Craniata</taxon>
        <taxon>Vertebrata</taxon>
        <taxon>Euteleostomi</taxon>
        <taxon>Actinopterygii</taxon>
        <taxon>Neopterygii</taxon>
        <taxon>Teleostei</taxon>
        <taxon>Neoteleostei</taxon>
        <taxon>Acanthomorphata</taxon>
        <taxon>Eupercaria</taxon>
        <taxon>Tetraodontiformes</taxon>
        <taxon>Tetradontoidea</taxon>
        <taxon>Tetraodontidae</taxon>
        <taxon>Takifugu</taxon>
    </lineage>
</organism>
<protein>
    <submittedName>
        <fullName evidence="2">Serine/threonine-protein kinase DCLK1</fullName>
    </submittedName>
</protein>
<feature type="region of interest" description="Disordered" evidence="1">
    <location>
        <begin position="1"/>
        <end position="22"/>
    </location>
</feature>
<reference evidence="2 3" key="1">
    <citation type="submission" date="2019-04" db="EMBL/GenBank/DDBJ databases">
        <title>Chromosome genome assembly for Takifugu flavidus.</title>
        <authorList>
            <person name="Xiao S."/>
        </authorList>
    </citation>
    <scope>NUCLEOTIDE SEQUENCE [LARGE SCALE GENOMIC DNA]</scope>
    <source>
        <strain evidence="2">HTHZ2018</strain>
        <tissue evidence="2">Muscle</tissue>
    </source>
</reference>
<name>A0A5C6P658_9TELE</name>
<dbReference type="Proteomes" id="UP000324091">
    <property type="component" value="Chromosome 14"/>
</dbReference>
<keyword evidence="2" id="KW-0418">Kinase</keyword>
<sequence length="172" mass="19259">MRKMWGNEEDVGDMRKMWGHEEDTVEEYVGVQRRKLDPALSMFPVRLPSVNGTPASQLSTPHSGKSPSPSPTSPASLSRRQPEEGQVRGGAGQRRGRSEEGQVRGGAGQRRGRGQVRGGAGQRRGREDEEDEEEEEEEEEAWPSFISPLHSAALWRHHSLHPALYIVLYLPR</sequence>
<feature type="compositionally biased region" description="Low complexity" evidence="1">
    <location>
        <begin position="59"/>
        <end position="78"/>
    </location>
</feature>
<dbReference type="AlphaFoldDB" id="A0A5C6P658"/>
<evidence type="ECO:0000313" key="3">
    <source>
        <dbReference type="Proteomes" id="UP000324091"/>
    </source>
</evidence>
<keyword evidence="2" id="KW-0808">Transferase</keyword>
<keyword evidence="3" id="KW-1185">Reference proteome</keyword>